<proteinExistence type="predicted"/>
<organism evidence="2 3">
    <name type="scientific">Streptomyces gamaensis</name>
    <dbReference type="NCBI Taxonomy" id="1763542"/>
    <lineage>
        <taxon>Bacteria</taxon>
        <taxon>Bacillati</taxon>
        <taxon>Actinomycetota</taxon>
        <taxon>Actinomycetes</taxon>
        <taxon>Kitasatosporales</taxon>
        <taxon>Streptomycetaceae</taxon>
        <taxon>Streptomyces</taxon>
    </lineage>
</organism>
<dbReference type="EMBL" id="JBHSPB010000012">
    <property type="protein sequence ID" value="MFC5722462.1"/>
    <property type="molecule type" value="Genomic_DNA"/>
</dbReference>
<keyword evidence="1" id="KW-0472">Membrane</keyword>
<evidence type="ECO:0000313" key="3">
    <source>
        <dbReference type="Proteomes" id="UP001596083"/>
    </source>
</evidence>
<evidence type="ECO:0000313" key="2">
    <source>
        <dbReference type="EMBL" id="MFC5722462.1"/>
    </source>
</evidence>
<accession>A0ABW0Z2Y7</accession>
<keyword evidence="3" id="KW-1185">Reference proteome</keyword>
<comment type="caution">
    <text evidence="2">The sequence shown here is derived from an EMBL/GenBank/DDBJ whole genome shotgun (WGS) entry which is preliminary data.</text>
</comment>
<feature type="transmembrane region" description="Helical" evidence="1">
    <location>
        <begin position="66"/>
        <end position="87"/>
    </location>
</feature>
<dbReference type="NCBIfam" id="NF033218">
    <property type="entry name" value="anchor_AmaP"/>
    <property type="match status" value="1"/>
</dbReference>
<gene>
    <name evidence="2" type="primary">amaP</name>
    <name evidence="2" type="ORF">ACFP1Z_20040</name>
</gene>
<keyword evidence="1" id="KW-1133">Transmembrane helix</keyword>
<evidence type="ECO:0000256" key="1">
    <source>
        <dbReference type="SAM" id="Phobius"/>
    </source>
</evidence>
<reference evidence="3" key="1">
    <citation type="journal article" date="2019" name="Int. J. Syst. Evol. Microbiol.">
        <title>The Global Catalogue of Microorganisms (GCM) 10K type strain sequencing project: providing services to taxonomists for standard genome sequencing and annotation.</title>
        <authorList>
            <consortium name="The Broad Institute Genomics Platform"/>
            <consortium name="The Broad Institute Genome Sequencing Center for Infectious Disease"/>
            <person name="Wu L."/>
            <person name="Ma J."/>
        </authorList>
    </citation>
    <scope>NUCLEOTIDE SEQUENCE [LARGE SCALE GENOMIC DNA]</scope>
    <source>
        <strain evidence="3">CGMCC 4.7304</strain>
    </source>
</reference>
<keyword evidence="1" id="KW-0812">Transmembrane</keyword>
<dbReference type="RefSeq" id="WP_390317951.1">
    <property type="nucleotide sequence ID" value="NZ_JBHSPB010000012.1"/>
</dbReference>
<name>A0ABW0Z2Y7_9ACTN</name>
<dbReference type="Proteomes" id="UP001596083">
    <property type="component" value="Unassembled WGS sequence"/>
</dbReference>
<protein>
    <submittedName>
        <fullName evidence="2">Alkaline shock response membrane anchor protein AmaP</fullName>
    </submittedName>
</protein>
<sequence length="198" mass="21690">MLRSVNRILLGLAGALLIACGAAVLVGALSLKHHWGLPLPSWWPYQDPHDVLLPAGTRRRWRHEEWWWPAVLAALAAVALLAVWWLLAQLRRRRTTDVLVDCGDGEAAVVRGRALEEALSAEAESLEGVDRALVALRGRRTAPEARVALRLSPHASPSEALRLLDAEVLAHARASAGLDALPAEVRLTALRHRAERVE</sequence>
<dbReference type="PROSITE" id="PS51257">
    <property type="entry name" value="PROKAR_LIPOPROTEIN"/>
    <property type="match status" value="1"/>
</dbReference>